<evidence type="ECO:0000259" key="12">
    <source>
        <dbReference type="PROSITE" id="PS50011"/>
    </source>
</evidence>
<dbReference type="PROSITE" id="PS00107">
    <property type="entry name" value="PROTEIN_KINASE_ATP"/>
    <property type="match status" value="1"/>
</dbReference>
<dbReference type="Gene3D" id="3.30.200.20">
    <property type="entry name" value="Phosphorylase Kinase, domain 1"/>
    <property type="match status" value="1"/>
</dbReference>
<keyword evidence="6" id="KW-0418">Kinase</keyword>
<feature type="compositionally biased region" description="Polar residues" evidence="11">
    <location>
        <begin position="419"/>
        <end position="453"/>
    </location>
</feature>
<evidence type="ECO:0000256" key="8">
    <source>
        <dbReference type="ARBA" id="ARBA00047899"/>
    </source>
</evidence>
<feature type="compositionally biased region" description="Polar residues" evidence="11">
    <location>
        <begin position="582"/>
        <end position="597"/>
    </location>
</feature>
<organism evidence="13 14">
    <name type="scientific">Stereocaulon virgatum</name>
    <dbReference type="NCBI Taxonomy" id="373712"/>
    <lineage>
        <taxon>Eukaryota</taxon>
        <taxon>Fungi</taxon>
        <taxon>Dikarya</taxon>
        <taxon>Ascomycota</taxon>
        <taxon>Pezizomycotina</taxon>
        <taxon>Lecanoromycetes</taxon>
        <taxon>OSLEUM clade</taxon>
        <taxon>Lecanoromycetidae</taxon>
        <taxon>Lecanorales</taxon>
        <taxon>Lecanorineae</taxon>
        <taxon>Stereocaulaceae</taxon>
        <taxon>Stereocaulon</taxon>
    </lineage>
</organism>
<dbReference type="SMART" id="SM00220">
    <property type="entry name" value="S_TKc"/>
    <property type="match status" value="1"/>
</dbReference>
<evidence type="ECO:0000256" key="1">
    <source>
        <dbReference type="ARBA" id="ARBA00008874"/>
    </source>
</evidence>
<gene>
    <name evidence="13" type="ORF">N7G274_001463</name>
</gene>
<dbReference type="SUPFAM" id="SSF56112">
    <property type="entry name" value="Protein kinase-like (PK-like)"/>
    <property type="match status" value="1"/>
</dbReference>
<dbReference type="PANTHER" id="PTHR48012">
    <property type="entry name" value="STERILE20-LIKE KINASE, ISOFORM B-RELATED"/>
    <property type="match status" value="1"/>
</dbReference>
<proteinExistence type="inferred from homology"/>
<accession>A0ABR4AKJ0</accession>
<feature type="compositionally biased region" description="Basic and acidic residues" evidence="11">
    <location>
        <begin position="347"/>
        <end position="378"/>
    </location>
</feature>
<dbReference type="InterPro" id="IPR050629">
    <property type="entry name" value="STE20/SPS1-PAK"/>
</dbReference>
<dbReference type="Pfam" id="PF00069">
    <property type="entry name" value="Pkinase"/>
    <property type="match status" value="1"/>
</dbReference>
<dbReference type="PANTHER" id="PTHR48012:SF10">
    <property type="entry name" value="FI20177P1"/>
    <property type="match status" value="1"/>
</dbReference>
<feature type="region of interest" description="Disordered" evidence="11">
    <location>
        <begin position="547"/>
        <end position="600"/>
    </location>
</feature>
<evidence type="ECO:0000256" key="3">
    <source>
        <dbReference type="ARBA" id="ARBA00022527"/>
    </source>
</evidence>
<feature type="compositionally biased region" description="Polar residues" evidence="11">
    <location>
        <begin position="565"/>
        <end position="574"/>
    </location>
</feature>
<dbReference type="Proteomes" id="UP001590950">
    <property type="component" value="Unassembled WGS sequence"/>
</dbReference>
<evidence type="ECO:0000313" key="13">
    <source>
        <dbReference type="EMBL" id="KAL2046016.1"/>
    </source>
</evidence>
<evidence type="ECO:0000256" key="2">
    <source>
        <dbReference type="ARBA" id="ARBA00012513"/>
    </source>
</evidence>
<keyword evidence="14" id="KW-1185">Reference proteome</keyword>
<evidence type="ECO:0000256" key="4">
    <source>
        <dbReference type="ARBA" id="ARBA00022679"/>
    </source>
</evidence>
<comment type="caution">
    <text evidence="13">The sequence shown here is derived from an EMBL/GenBank/DDBJ whole genome shotgun (WGS) entry which is preliminary data.</text>
</comment>
<dbReference type="EMBL" id="JBEFKJ010000004">
    <property type="protein sequence ID" value="KAL2046016.1"/>
    <property type="molecule type" value="Genomic_DNA"/>
</dbReference>
<feature type="region of interest" description="Disordered" evidence="11">
    <location>
        <begin position="343"/>
        <end position="453"/>
    </location>
</feature>
<sequence>MANISRHVGEGSVNPETLYSRQNCIGGGSFGKVYKGVDRRTGQAVAIKIIDVENAEDEVEDIIQEISILSELHSPYVTQYHGSFLKGSDLWIIMEFCSGGSCADLLKPGIIAEEYITIIIRELLMGLDYLHSDKKLHRDIKAANILLGANGQVKLADFGVSGQLSATMTKKNTFVGTPFWMAPEVIKQSGYDHKADIWSLGITALELAKGEPPYSDIHPMKVLFLIPKNPPPALQGDFSKSFKEFVDLCLKRSPQERPSAKELLKHPFIRRAKKTTYLTELIERYERWQAVHGDQESDDGSEDSGQDYQRGLEDEDLWDFGTVRPAGARGAGLKAMNDSAANARAHNGSDVDPIHGSPDRKSKGISKDKALETFEDTVKVNTPAPSQPRGWSPQRKPLVTPTPLSPGAAARVPLPPSPAKTNNQSSQAQTPSRITHTTNTPQLETHNDSPQTTDYDRKVQESLAADMEVLNVGPAINRKLRSITSKQEVSAPMPAKAPISRAQYANLPEIPPFRAEHEGQRPPEYAKPMAYSPAMPQRQLHVPAPVKQQPLPQGSFTDFLASHPPTLTSVTNQPRGKRDTSASRTSTEPNSSATSFPTIEPNDELTALNSVLIPALQSALHRRNHRLNQYLTEHANKSGAATPAEKEAMDQDDRKFKHAHERIKSRILKVAGIFADIERLDEEATVGMGGGVGSFLEGMLEEMLVRIEEEPAPAR</sequence>
<evidence type="ECO:0000313" key="14">
    <source>
        <dbReference type="Proteomes" id="UP001590950"/>
    </source>
</evidence>
<dbReference type="Gene3D" id="1.10.510.10">
    <property type="entry name" value="Transferase(Phosphotransferase) domain 1"/>
    <property type="match status" value="1"/>
</dbReference>
<dbReference type="PROSITE" id="PS50011">
    <property type="entry name" value="PROTEIN_KINASE_DOM"/>
    <property type="match status" value="1"/>
</dbReference>
<keyword evidence="7 10" id="KW-0067">ATP-binding</keyword>
<comment type="similarity">
    <text evidence="1">Belongs to the protein kinase superfamily. STE Ser/Thr protein kinase family. STE20 subfamily.</text>
</comment>
<evidence type="ECO:0000256" key="7">
    <source>
        <dbReference type="ARBA" id="ARBA00022840"/>
    </source>
</evidence>
<dbReference type="CDD" id="cd06609">
    <property type="entry name" value="STKc_MST3_like"/>
    <property type="match status" value="1"/>
</dbReference>
<feature type="domain" description="Protein kinase" evidence="12">
    <location>
        <begin position="19"/>
        <end position="269"/>
    </location>
</feature>
<keyword evidence="3" id="KW-0723">Serine/threonine-protein kinase</keyword>
<evidence type="ECO:0000256" key="9">
    <source>
        <dbReference type="ARBA" id="ARBA00048679"/>
    </source>
</evidence>
<comment type="catalytic activity">
    <reaction evidence="8">
        <text>L-threonyl-[protein] + ATP = O-phospho-L-threonyl-[protein] + ADP + H(+)</text>
        <dbReference type="Rhea" id="RHEA:46608"/>
        <dbReference type="Rhea" id="RHEA-COMP:11060"/>
        <dbReference type="Rhea" id="RHEA-COMP:11605"/>
        <dbReference type="ChEBI" id="CHEBI:15378"/>
        <dbReference type="ChEBI" id="CHEBI:30013"/>
        <dbReference type="ChEBI" id="CHEBI:30616"/>
        <dbReference type="ChEBI" id="CHEBI:61977"/>
        <dbReference type="ChEBI" id="CHEBI:456216"/>
        <dbReference type="EC" id="2.7.11.1"/>
    </reaction>
</comment>
<evidence type="ECO:0000256" key="11">
    <source>
        <dbReference type="SAM" id="MobiDB-lite"/>
    </source>
</evidence>
<keyword evidence="5 10" id="KW-0547">Nucleotide-binding</keyword>
<comment type="catalytic activity">
    <reaction evidence="9">
        <text>L-seryl-[protein] + ATP = O-phospho-L-seryl-[protein] + ADP + H(+)</text>
        <dbReference type="Rhea" id="RHEA:17989"/>
        <dbReference type="Rhea" id="RHEA-COMP:9863"/>
        <dbReference type="Rhea" id="RHEA-COMP:11604"/>
        <dbReference type="ChEBI" id="CHEBI:15378"/>
        <dbReference type="ChEBI" id="CHEBI:29999"/>
        <dbReference type="ChEBI" id="CHEBI:30616"/>
        <dbReference type="ChEBI" id="CHEBI:83421"/>
        <dbReference type="ChEBI" id="CHEBI:456216"/>
        <dbReference type="EC" id="2.7.11.1"/>
    </reaction>
</comment>
<evidence type="ECO:0000256" key="6">
    <source>
        <dbReference type="ARBA" id="ARBA00022777"/>
    </source>
</evidence>
<evidence type="ECO:0000256" key="5">
    <source>
        <dbReference type="ARBA" id="ARBA00022741"/>
    </source>
</evidence>
<dbReference type="EC" id="2.7.11.1" evidence="2"/>
<keyword evidence="4" id="KW-0808">Transferase</keyword>
<reference evidence="13 14" key="1">
    <citation type="submission" date="2024-09" db="EMBL/GenBank/DDBJ databases">
        <title>Rethinking Asexuality: The Enigmatic Case of Functional Sexual Genes in Lepraria (Stereocaulaceae).</title>
        <authorList>
            <person name="Doellman M."/>
            <person name="Sun Y."/>
            <person name="Barcenas-Pena A."/>
            <person name="Lumbsch H.T."/>
            <person name="Grewe F."/>
        </authorList>
    </citation>
    <scope>NUCLEOTIDE SEQUENCE [LARGE SCALE GENOMIC DNA]</scope>
    <source>
        <strain evidence="13 14">Mercado 3170</strain>
    </source>
</reference>
<feature type="binding site" evidence="10">
    <location>
        <position position="48"/>
    </location>
    <ligand>
        <name>ATP</name>
        <dbReference type="ChEBI" id="CHEBI:30616"/>
    </ligand>
</feature>
<evidence type="ECO:0000256" key="10">
    <source>
        <dbReference type="PROSITE-ProRule" id="PRU10141"/>
    </source>
</evidence>
<protein>
    <recommendedName>
        <fullName evidence="2">non-specific serine/threonine protein kinase</fullName>
        <ecNumber evidence="2">2.7.11.1</ecNumber>
    </recommendedName>
</protein>
<name>A0ABR4AKJ0_9LECA</name>
<dbReference type="InterPro" id="IPR017441">
    <property type="entry name" value="Protein_kinase_ATP_BS"/>
</dbReference>
<dbReference type="InterPro" id="IPR000719">
    <property type="entry name" value="Prot_kinase_dom"/>
</dbReference>
<dbReference type="InterPro" id="IPR011009">
    <property type="entry name" value="Kinase-like_dom_sf"/>
</dbReference>